<keyword evidence="2" id="KW-1185">Reference proteome</keyword>
<reference evidence="1" key="1">
    <citation type="journal article" date="2019" name="bioRxiv">
        <title>The Genome of the Zebra Mussel, Dreissena polymorpha: A Resource for Invasive Species Research.</title>
        <authorList>
            <person name="McCartney M.A."/>
            <person name="Auch B."/>
            <person name="Kono T."/>
            <person name="Mallez S."/>
            <person name="Zhang Y."/>
            <person name="Obille A."/>
            <person name="Becker A."/>
            <person name="Abrahante J.E."/>
            <person name="Garbe J."/>
            <person name="Badalamenti J.P."/>
            <person name="Herman A."/>
            <person name="Mangelson H."/>
            <person name="Liachko I."/>
            <person name="Sullivan S."/>
            <person name="Sone E.D."/>
            <person name="Koren S."/>
            <person name="Silverstein K.A.T."/>
            <person name="Beckman K.B."/>
            <person name="Gohl D.M."/>
        </authorList>
    </citation>
    <scope>NUCLEOTIDE SEQUENCE</scope>
    <source>
        <strain evidence="1">Duluth1</strain>
        <tissue evidence="1">Whole animal</tissue>
    </source>
</reference>
<dbReference type="EMBL" id="JAIWYP010000006">
    <property type="protein sequence ID" value="KAH3814554.1"/>
    <property type="molecule type" value="Genomic_DNA"/>
</dbReference>
<protein>
    <submittedName>
        <fullName evidence="1">Uncharacterized protein</fullName>
    </submittedName>
</protein>
<sequence>MHRDQKLRTWTSVELHEKYVSFGGALTGKQLIANVLEQLEDKAVVLRIAGCASIVGFRDYVSKIVKISECEDVTVQSIKTEACGISYRNKDYDLSEFTTDTIKEQTSSTLLRFISKLISNGEITKSSMSLSQAIQYCITKRYNQSTSWFRNKTAP</sequence>
<accession>A0A9D4GCE2</accession>
<name>A0A9D4GCE2_DREPO</name>
<proteinExistence type="predicted"/>
<comment type="caution">
    <text evidence="1">The sequence shown here is derived from an EMBL/GenBank/DDBJ whole genome shotgun (WGS) entry which is preliminary data.</text>
</comment>
<evidence type="ECO:0000313" key="1">
    <source>
        <dbReference type="EMBL" id="KAH3814554.1"/>
    </source>
</evidence>
<dbReference type="AlphaFoldDB" id="A0A9D4GCE2"/>
<dbReference type="Proteomes" id="UP000828390">
    <property type="component" value="Unassembled WGS sequence"/>
</dbReference>
<evidence type="ECO:0000313" key="2">
    <source>
        <dbReference type="Proteomes" id="UP000828390"/>
    </source>
</evidence>
<reference evidence="1" key="2">
    <citation type="submission" date="2020-11" db="EMBL/GenBank/DDBJ databases">
        <authorList>
            <person name="McCartney M.A."/>
            <person name="Auch B."/>
            <person name="Kono T."/>
            <person name="Mallez S."/>
            <person name="Becker A."/>
            <person name="Gohl D.M."/>
            <person name="Silverstein K.A.T."/>
            <person name="Koren S."/>
            <person name="Bechman K.B."/>
            <person name="Herman A."/>
            <person name="Abrahante J.E."/>
            <person name="Garbe J."/>
        </authorList>
    </citation>
    <scope>NUCLEOTIDE SEQUENCE</scope>
    <source>
        <strain evidence="1">Duluth1</strain>
        <tissue evidence="1">Whole animal</tissue>
    </source>
</reference>
<gene>
    <name evidence="1" type="ORF">DPMN_143056</name>
</gene>
<organism evidence="1 2">
    <name type="scientific">Dreissena polymorpha</name>
    <name type="common">Zebra mussel</name>
    <name type="synonym">Mytilus polymorpha</name>
    <dbReference type="NCBI Taxonomy" id="45954"/>
    <lineage>
        <taxon>Eukaryota</taxon>
        <taxon>Metazoa</taxon>
        <taxon>Spiralia</taxon>
        <taxon>Lophotrochozoa</taxon>
        <taxon>Mollusca</taxon>
        <taxon>Bivalvia</taxon>
        <taxon>Autobranchia</taxon>
        <taxon>Heteroconchia</taxon>
        <taxon>Euheterodonta</taxon>
        <taxon>Imparidentia</taxon>
        <taxon>Neoheterodontei</taxon>
        <taxon>Myida</taxon>
        <taxon>Dreissenoidea</taxon>
        <taxon>Dreissenidae</taxon>
        <taxon>Dreissena</taxon>
    </lineage>
</organism>